<comment type="similarity">
    <text evidence="1">Belongs to the FAH family.</text>
</comment>
<dbReference type="PANTHER" id="PTHR42796">
    <property type="entry name" value="FUMARYLACETOACETATE HYDROLASE DOMAIN-CONTAINING PROTEIN 2A-RELATED"/>
    <property type="match status" value="1"/>
</dbReference>
<dbReference type="EMBL" id="QRGO01000001">
    <property type="protein sequence ID" value="RDV05137.1"/>
    <property type="molecule type" value="Genomic_DNA"/>
</dbReference>
<feature type="domain" description="Fumarylacetoacetase-like C-terminal" evidence="3">
    <location>
        <begin position="73"/>
        <end position="279"/>
    </location>
</feature>
<organism evidence="4 5">
    <name type="scientific">Undibacter mobilis</name>
    <dbReference type="NCBI Taxonomy" id="2292256"/>
    <lineage>
        <taxon>Bacteria</taxon>
        <taxon>Pseudomonadati</taxon>
        <taxon>Pseudomonadota</taxon>
        <taxon>Alphaproteobacteria</taxon>
        <taxon>Hyphomicrobiales</taxon>
        <taxon>Nitrobacteraceae</taxon>
        <taxon>Undibacter</taxon>
    </lineage>
</organism>
<dbReference type="Proteomes" id="UP000263993">
    <property type="component" value="Unassembled WGS sequence"/>
</dbReference>
<proteinExistence type="inferred from homology"/>
<gene>
    <name evidence="4" type="ORF">DXH78_11520</name>
</gene>
<evidence type="ECO:0000259" key="3">
    <source>
        <dbReference type="Pfam" id="PF01557"/>
    </source>
</evidence>
<dbReference type="GO" id="GO:0046872">
    <property type="term" value="F:metal ion binding"/>
    <property type="evidence" value="ECO:0007669"/>
    <property type="project" value="UniProtKB-KW"/>
</dbReference>
<accession>A0A371BC88</accession>
<dbReference type="RefSeq" id="WP_115517164.1">
    <property type="nucleotide sequence ID" value="NZ_QRGO01000001.1"/>
</dbReference>
<dbReference type="GO" id="GO:0019752">
    <property type="term" value="P:carboxylic acid metabolic process"/>
    <property type="evidence" value="ECO:0007669"/>
    <property type="project" value="UniProtKB-ARBA"/>
</dbReference>
<sequence>MKLVRYGAPGREKPGIIAEDGKIRDLSRVVKDIDGAMLASGGLAKIKKLNLKRMKPVSGKPRLGPCMGNVRNFVAIGLNYSDHAAEAGLAVPKEPVIFWKHTSSICGPNDDTIVPKESLKLDWEIELGIVIGKRARYLDKAKAKDAIAGYFLANDVSERNFQIERSGGQWGKGKSCETFGPIGPWFVTKDEMKNPQNLNMWLDVNGEPRQRGNTKTMVFDCEFIVWYCSQMFVLEPGDIIITGTPPGVGLGMKPTPQFLKAGDVVTLGIDGLGEQKQKIVAFKK</sequence>
<keyword evidence="2" id="KW-0479">Metal-binding</keyword>
<dbReference type="InterPro" id="IPR036663">
    <property type="entry name" value="Fumarylacetoacetase_C_sf"/>
</dbReference>
<reference evidence="5" key="1">
    <citation type="submission" date="2018-08" db="EMBL/GenBank/DDBJ databases">
        <authorList>
            <person name="Kim S.-J."/>
            <person name="Jung G.-Y."/>
        </authorList>
    </citation>
    <scope>NUCLEOTIDE SEQUENCE [LARGE SCALE GENOMIC DNA]</scope>
    <source>
        <strain evidence="5">GY_H</strain>
    </source>
</reference>
<protein>
    <submittedName>
        <fullName evidence="4">FAA hydrolase family protein</fullName>
    </submittedName>
</protein>
<keyword evidence="5" id="KW-1185">Reference proteome</keyword>
<evidence type="ECO:0000256" key="2">
    <source>
        <dbReference type="ARBA" id="ARBA00022723"/>
    </source>
</evidence>
<dbReference type="AlphaFoldDB" id="A0A371BC88"/>
<dbReference type="Pfam" id="PF01557">
    <property type="entry name" value="FAA_hydrolase"/>
    <property type="match status" value="1"/>
</dbReference>
<dbReference type="GO" id="GO:0016853">
    <property type="term" value="F:isomerase activity"/>
    <property type="evidence" value="ECO:0007669"/>
    <property type="project" value="UniProtKB-ARBA"/>
</dbReference>
<comment type="caution">
    <text evidence="4">The sequence shown here is derived from an EMBL/GenBank/DDBJ whole genome shotgun (WGS) entry which is preliminary data.</text>
</comment>
<evidence type="ECO:0000313" key="4">
    <source>
        <dbReference type="EMBL" id="RDV05137.1"/>
    </source>
</evidence>
<evidence type="ECO:0000256" key="1">
    <source>
        <dbReference type="ARBA" id="ARBA00010211"/>
    </source>
</evidence>
<dbReference type="FunFam" id="3.90.850.10:FF:000002">
    <property type="entry name" value="2-hydroxyhepta-2,4-diene-1,7-dioate isomerase"/>
    <property type="match status" value="1"/>
</dbReference>
<dbReference type="InterPro" id="IPR011234">
    <property type="entry name" value="Fumarylacetoacetase-like_C"/>
</dbReference>
<dbReference type="PANTHER" id="PTHR42796:SF4">
    <property type="entry name" value="FUMARYLACETOACETATE HYDROLASE DOMAIN-CONTAINING PROTEIN 2A"/>
    <property type="match status" value="1"/>
</dbReference>
<dbReference type="SUPFAM" id="SSF56529">
    <property type="entry name" value="FAH"/>
    <property type="match status" value="1"/>
</dbReference>
<dbReference type="Gene3D" id="3.90.850.10">
    <property type="entry name" value="Fumarylacetoacetase-like, C-terminal domain"/>
    <property type="match status" value="1"/>
</dbReference>
<keyword evidence="4" id="KW-0378">Hydrolase</keyword>
<dbReference type="GO" id="GO:0016787">
    <property type="term" value="F:hydrolase activity"/>
    <property type="evidence" value="ECO:0007669"/>
    <property type="project" value="UniProtKB-KW"/>
</dbReference>
<name>A0A371BC88_9BRAD</name>
<dbReference type="InterPro" id="IPR051121">
    <property type="entry name" value="FAH"/>
</dbReference>
<dbReference type="OrthoDB" id="5197601at2"/>
<evidence type="ECO:0000313" key="5">
    <source>
        <dbReference type="Proteomes" id="UP000263993"/>
    </source>
</evidence>